<sequence length="178" mass="19421">MTRVVAGIPVGVRQSGSLRPAARRVCGGAGADGLFIEPPKRSRMETVTVARDVSASPERVRDAISDVESFMLAAGFDEVDVEGDALRIVNHVGLFEIELDLVVEDRADAALAYHQRDGIFREMETVYTVEETADGTHVEATTEYALAAKIVGPVFDGTVVKRQRRKELNAQFDFLDAL</sequence>
<dbReference type="InterPro" id="IPR019587">
    <property type="entry name" value="Polyketide_cyclase/dehydratase"/>
</dbReference>
<dbReference type="EMBL" id="BMPG01000003">
    <property type="protein sequence ID" value="GGL65391.1"/>
    <property type="molecule type" value="Genomic_DNA"/>
</dbReference>
<accession>A0A830FKJ5</accession>
<reference evidence="1" key="2">
    <citation type="submission" date="2020-09" db="EMBL/GenBank/DDBJ databases">
        <authorList>
            <person name="Sun Q."/>
            <person name="Ohkuma M."/>
        </authorList>
    </citation>
    <scope>NUCLEOTIDE SEQUENCE</scope>
    <source>
        <strain evidence="1">JCM 19596</strain>
    </source>
</reference>
<evidence type="ECO:0000313" key="2">
    <source>
        <dbReference type="Proteomes" id="UP000607197"/>
    </source>
</evidence>
<organism evidence="1 2">
    <name type="scientific">Halocalculus aciditolerans</name>
    <dbReference type="NCBI Taxonomy" id="1383812"/>
    <lineage>
        <taxon>Archaea</taxon>
        <taxon>Methanobacteriati</taxon>
        <taxon>Methanobacteriota</taxon>
        <taxon>Stenosarchaea group</taxon>
        <taxon>Halobacteria</taxon>
        <taxon>Halobacteriales</taxon>
        <taxon>Halobacteriaceae</taxon>
        <taxon>Halocalculus</taxon>
    </lineage>
</organism>
<evidence type="ECO:0000313" key="1">
    <source>
        <dbReference type="EMBL" id="GGL65391.1"/>
    </source>
</evidence>
<dbReference type="Gene3D" id="3.30.530.20">
    <property type="match status" value="1"/>
</dbReference>
<keyword evidence="2" id="KW-1185">Reference proteome</keyword>
<gene>
    <name evidence="1" type="ORF">GCM10009039_24070</name>
</gene>
<name>A0A830FKJ5_9EURY</name>
<dbReference type="Proteomes" id="UP000607197">
    <property type="component" value="Unassembled WGS sequence"/>
</dbReference>
<protein>
    <submittedName>
        <fullName evidence="1">Uncharacterized protein</fullName>
    </submittedName>
</protein>
<dbReference type="SUPFAM" id="SSF55961">
    <property type="entry name" value="Bet v1-like"/>
    <property type="match status" value="1"/>
</dbReference>
<dbReference type="InterPro" id="IPR023393">
    <property type="entry name" value="START-like_dom_sf"/>
</dbReference>
<proteinExistence type="predicted"/>
<dbReference type="Pfam" id="PF10604">
    <property type="entry name" value="Polyketide_cyc2"/>
    <property type="match status" value="1"/>
</dbReference>
<comment type="caution">
    <text evidence="1">The sequence shown here is derived from an EMBL/GenBank/DDBJ whole genome shotgun (WGS) entry which is preliminary data.</text>
</comment>
<reference evidence="1" key="1">
    <citation type="journal article" date="2014" name="Int. J. Syst. Evol. Microbiol.">
        <title>Complete genome sequence of Corynebacterium casei LMG S-19264T (=DSM 44701T), isolated from a smear-ripened cheese.</title>
        <authorList>
            <consortium name="US DOE Joint Genome Institute (JGI-PGF)"/>
            <person name="Walter F."/>
            <person name="Albersmeier A."/>
            <person name="Kalinowski J."/>
            <person name="Ruckert C."/>
        </authorList>
    </citation>
    <scope>NUCLEOTIDE SEQUENCE</scope>
    <source>
        <strain evidence="1">JCM 19596</strain>
    </source>
</reference>
<dbReference type="AlphaFoldDB" id="A0A830FKJ5"/>